<dbReference type="AlphaFoldDB" id="A0A9P0PCU8"/>
<evidence type="ECO:0000313" key="5">
    <source>
        <dbReference type="Proteomes" id="UP001152888"/>
    </source>
</evidence>
<dbReference type="GO" id="GO:0003677">
    <property type="term" value="F:DNA binding"/>
    <property type="evidence" value="ECO:0007669"/>
    <property type="project" value="InterPro"/>
</dbReference>
<dbReference type="Pfam" id="PF02944">
    <property type="entry name" value="BESS"/>
    <property type="match status" value="1"/>
</dbReference>
<comment type="caution">
    <text evidence="4">The sequence shown here is derived from an EMBL/GenBank/DDBJ whole genome shotgun (WGS) entry which is preliminary data.</text>
</comment>
<evidence type="ECO:0000256" key="2">
    <source>
        <dbReference type="SAM" id="MobiDB-lite"/>
    </source>
</evidence>
<name>A0A9P0PCU8_ACAOB</name>
<comment type="subcellular location">
    <subcellularLocation>
        <location evidence="1">Nucleus</location>
    </subcellularLocation>
</comment>
<dbReference type="PROSITE" id="PS51031">
    <property type="entry name" value="BESS"/>
    <property type="match status" value="1"/>
</dbReference>
<reference evidence="4" key="1">
    <citation type="submission" date="2022-03" db="EMBL/GenBank/DDBJ databases">
        <authorList>
            <person name="Sayadi A."/>
        </authorList>
    </citation>
    <scope>NUCLEOTIDE SEQUENCE</scope>
</reference>
<evidence type="ECO:0000256" key="1">
    <source>
        <dbReference type="PROSITE-ProRule" id="PRU00371"/>
    </source>
</evidence>
<protein>
    <recommendedName>
        <fullName evidence="3">BESS domain-containing protein</fullName>
    </recommendedName>
</protein>
<feature type="region of interest" description="Disordered" evidence="2">
    <location>
        <begin position="1"/>
        <end position="22"/>
    </location>
</feature>
<dbReference type="EMBL" id="CAKOFQ010006857">
    <property type="protein sequence ID" value="CAH1977336.1"/>
    <property type="molecule type" value="Genomic_DNA"/>
</dbReference>
<organism evidence="4 5">
    <name type="scientific">Acanthoscelides obtectus</name>
    <name type="common">Bean weevil</name>
    <name type="synonym">Bruchus obtectus</name>
    <dbReference type="NCBI Taxonomy" id="200917"/>
    <lineage>
        <taxon>Eukaryota</taxon>
        <taxon>Metazoa</taxon>
        <taxon>Ecdysozoa</taxon>
        <taxon>Arthropoda</taxon>
        <taxon>Hexapoda</taxon>
        <taxon>Insecta</taxon>
        <taxon>Pterygota</taxon>
        <taxon>Neoptera</taxon>
        <taxon>Endopterygota</taxon>
        <taxon>Coleoptera</taxon>
        <taxon>Polyphaga</taxon>
        <taxon>Cucujiformia</taxon>
        <taxon>Chrysomeloidea</taxon>
        <taxon>Chrysomelidae</taxon>
        <taxon>Bruchinae</taxon>
        <taxon>Bruchini</taxon>
        <taxon>Acanthoscelides</taxon>
    </lineage>
</organism>
<dbReference type="OrthoDB" id="6783760at2759"/>
<dbReference type="InterPro" id="IPR004210">
    <property type="entry name" value="BESS_motif"/>
</dbReference>
<proteinExistence type="predicted"/>
<evidence type="ECO:0000313" key="4">
    <source>
        <dbReference type="EMBL" id="CAH1977336.1"/>
    </source>
</evidence>
<keyword evidence="1" id="KW-0539">Nucleus</keyword>
<keyword evidence="5" id="KW-1185">Reference proteome</keyword>
<sequence length="142" mass="16173">MKAPKTPSRKGDDLRKKKKLATSINDVNQQAFQYFEKKQKVQEIQNVTKTNTTVDPPDPDLAFLHSVLPDMKSMNSNQKRRFKMGILNLAEQILSSTNLEATTPPMDGSQSWIEDSVNRNPGSIPQTNTDPFNMTEFIRYNN</sequence>
<evidence type="ECO:0000259" key="3">
    <source>
        <dbReference type="PROSITE" id="PS51031"/>
    </source>
</evidence>
<accession>A0A9P0PCU8</accession>
<dbReference type="Proteomes" id="UP001152888">
    <property type="component" value="Unassembled WGS sequence"/>
</dbReference>
<dbReference type="GO" id="GO:0005634">
    <property type="term" value="C:nucleus"/>
    <property type="evidence" value="ECO:0007669"/>
    <property type="project" value="UniProtKB-SubCell"/>
</dbReference>
<gene>
    <name evidence="4" type="ORF">ACAOBT_LOCUS12604</name>
</gene>
<feature type="domain" description="BESS" evidence="3">
    <location>
        <begin position="57"/>
        <end position="96"/>
    </location>
</feature>